<name>X1GG94_9ZZZZ</name>
<keyword evidence="1" id="KW-0812">Transmembrane</keyword>
<accession>X1GG94</accession>
<feature type="transmembrane region" description="Helical" evidence="1">
    <location>
        <begin position="44"/>
        <end position="67"/>
    </location>
</feature>
<reference evidence="2" key="1">
    <citation type="journal article" date="2014" name="Front. Microbiol.">
        <title>High frequency of phylogenetically diverse reductive dehalogenase-homologous genes in deep subseafloor sedimentary metagenomes.</title>
        <authorList>
            <person name="Kawai M."/>
            <person name="Futagami T."/>
            <person name="Toyoda A."/>
            <person name="Takaki Y."/>
            <person name="Nishi S."/>
            <person name="Hori S."/>
            <person name="Arai W."/>
            <person name="Tsubouchi T."/>
            <person name="Morono Y."/>
            <person name="Uchiyama I."/>
            <person name="Ito T."/>
            <person name="Fujiyama A."/>
            <person name="Inagaki F."/>
            <person name="Takami H."/>
        </authorList>
    </citation>
    <scope>NUCLEOTIDE SEQUENCE</scope>
    <source>
        <strain evidence="2">Expedition CK06-06</strain>
    </source>
</reference>
<feature type="transmembrane region" description="Helical" evidence="1">
    <location>
        <begin position="109"/>
        <end position="130"/>
    </location>
</feature>
<dbReference type="AlphaFoldDB" id="X1GG94"/>
<dbReference type="EMBL" id="BARU01005735">
    <property type="protein sequence ID" value="GAH40619.1"/>
    <property type="molecule type" value="Genomic_DNA"/>
</dbReference>
<evidence type="ECO:0000256" key="1">
    <source>
        <dbReference type="SAM" id="Phobius"/>
    </source>
</evidence>
<gene>
    <name evidence="2" type="ORF">S03H2_11219</name>
</gene>
<organism evidence="2">
    <name type="scientific">marine sediment metagenome</name>
    <dbReference type="NCBI Taxonomy" id="412755"/>
    <lineage>
        <taxon>unclassified sequences</taxon>
        <taxon>metagenomes</taxon>
        <taxon>ecological metagenomes</taxon>
    </lineage>
</organism>
<sequence>MNKSKKTFRDKLLDMEKPNTRHKEKYEKEMLKMVEKKLTGLNRFAHIVGLIMGLGFAVLFGTLAVIVPKGFPLWGRFMWALGAVFGLLIVAVEGWILKKGTINLKEDNMAIAGLSWSFVVILGTVVLVFSEKFSDPITGVRALVSILFFLVMAAVFMIRAFVERSELNTREKLLEIEYRLAELAEKLEGKPSQ</sequence>
<feature type="transmembrane region" description="Helical" evidence="1">
    <location>
        <begin position="142"/>
        <end position="162"/>
    </location>
</feature>
<feature type="transmembrane region" description="Helical" evidence="1">
    <location>
        <begin position="73"/>
        <end position="97"/>
    </location>
</feature>
<proteinExistence type="predicted"/>
<comment type="caution">
    <text evidence="2">The sequence shown here is derived from an EMBL/GenBank/DDBJ whole genome shotgun (WGS) entry which is preliminary data.</text>
</comment>
<keyword evidence="1" id="KW-0472">Membrane</keyword>
<keyword evidence="1" id="KW-1133">Transmembrane helix</keyword>
<protein>
    <submittedName>
        <fullName evidence="2">Uncharacterized protein</fullName>
    </submittedName>
</protein>
<evidence type="ECO:0000313" key="2">
    <source>
        <dbReference type="EMBL" id="GAH40619.1"/>
    </source>
</evidence>